<dbReference type="KEGG" id="phu:Phum_PHUM498630"/>
<dbReference type="FunFam" id="3.30.60.30:FF:000024">
    <property type="entry name" value="Transmembrane agrin"/>
    <property type="match status" value="1"/>
</dbReference>
<dbReference type="FunFam" id="2.10.25.10:FF:000134">
    <property type="entry name" value="Transmembrane agrin"/>
    <property type="match status" value="1"/>
</dbReference>
<dbReference type="EMBL" id="DS235830">
    <property type="protein sequence ID" value="EEB18046.1"/>
    <property type="molecule type" value="Genomic_DNA"/>
</dbReference>
<dbReference type="PANTHER" id="PTHR10913:SF78">
    <property type="entry name" value="AGRIN"/>
    <property type="match status" value="1"/>
</dbReference>
<keyword evidence="12" id="KW-1185">Reference proteome</keyword>
<dbReference type="RefSeq" id="XP_002430784.1">
    <property type="nucleotide sequence ID" value="XM_002430739.1"/>
</dbReference>
<dbReference type="SUPFAM" id="SSF57196">
    <property type="entry name" value="EGF/Laminin"/>
    <property type="match status" value="2"/>
</dbReference>
<evidence type="ECO:0000256" key="1">
    <source>
        <dbReference type="ARBA" id="ARBA00022782"/>
    </source>
</evidence>
<dbReference type="OMA" id="QKCTICT"/>
<dbReference type="CDD" id="cd00104">
    <property type="entry name" value="KAZAL_FS"/>
    <property type="match status" value="5"/>
</dbReference>
<feature type="domain" description="Kazal-like" evidence="9">
    <location>
        <begin position="413"/>
        <end position="470"/>
    </location>
</feature>
<feature type="chain" id="PRO_5011412728" evidence="5">
    <location>
        <begin position="27"/>
        <end position="1614"/>
    </location>
</feature>
<comment type="caution">
    <text evidence="3">Lacks conserved residue(s) required for the propagation of feature annotation.</text>
</comment>
<proteinExistence type="predicted"/>
<dbReference type="SMART" id="SM00280">
    <property type="entry name" value="KAZAL"/>
    <property type="match status" value="7"/>
</dbReference>
<dbReference type="PROSITE" id="PS50025">
    <property type="entry name" value="LAM_G_DOMAIN"/>
    <property type="match status" value="3"/>
</dbReference>
<dbReference type="SMART" id="SM00179">
    <property type="entry name" value="EGF_CA"/>
    <property type="match status" value="3"/>
</dbReference>
<dbReference type="Gene3D" id="2.60.120.200">
    <property type="match status" value="3"/>
</dbReference>
<dbReference type="InterPro" id="IPR002049">
    <property type="entry name" value="LE_dom"/>
</dbReference>
<dbReference type="SMART" id="SM00282">
    <property type="entry name" value="LamG"/>
    <property type="match status" value="3"/>
</dbReference>
<dbReference type="InterPro" id="IPR001881">
    <property type="entry name" value="EGF-like_Ca-bd_dom"/>
</dbReference>
<feature type="disulfide bond" evidence="3">
    <location>
        <begin position="1165"/>
        <end position="1182"/>
    </location>
</feature>
<feature type="signal peptide" evidence="5">
    <location>
        <begin position="1"/>
        <end position="26"/>
    </location>
</feature>
<keyword evidence="1" id="KW-0221">Differentiation</keyword>
<dbReference type="VEuPathDB" id="VectorBase:PHUM498630"/>
<evidence type="ECO:0000259" key="6">
    <source>
        <dbReference type="PROSITE" id="PS50025"/>
    </source>
</evidence>
<reference evidence="11" key="3">
    <citation type="submission" date="2021-02" db="UniProtKB">
        <authorList>
            <consortium name="EnsemblMetazoa"/>
        </authorList>
    </citation>
    <scope>IDENTIFICATION</scope>
    <source>
        <strain evidence="11">USDA</strain>
    </source>
</reference>
<keyword evidence="3" id="KW-0245">EGF-like domain</keyword>
<dbReference type="PROSITE" id="PS50026">
    <property type="entry name" value="EGF_3"/>
    <property type="match status" value="3"/>
</dbReference>
<dbReference type="Pfam" id="PF00054">
    <property type="entry name" value="Laminin_G_1"/>
    <property type="match status" value="3"/>
</dbReference>
<dbReference type="CDD" id="cd00055">
    <property type="entry name" value="EGF_Lam"/>
    <property type="match status" value="2"/>
</dbReference>
<dbReference type="Pfam" id="PF00008">
    <property type="entry name" value="EGF"/>
    <property type="match status" value="1"/>
</dbReference>
<reference evidence="10" key="2">
    <citation type="submission" date="2007-04" db="EMBL/GenBank/DDBJ databases">
        <title>The genome of the human body louse.</title>
        <authorList>
            <consortium name="The Human Body Louse Genome Consortium"/>
            <person name="Kirkness E."/>
            <person name="Walenz B."/>
            <person name="Hass B."/>
            <person name="Bruggner R."/>
            <person name="Strausberg R."/>
        </authorList>
    </citation>
    <scope>NUCLEOTIDE SEQUENCE</scope>
    <source>
        <strain evidence="10">USDA</strain>
    </source>
</reference>
<feature type="domain" description="Laminin G" evidence="6">
    <location>
        <begin position="1433"/>
        <end position="1609"/>
    </location>
</feature>
<dbReference type="GO" id="GO:0005576">
    <property type="term" value="C:extracellular region"/>
    <property type="evidence" value="ECO:0007669"/>
    <property type="project" value="TreeGrafter"/>
</dbReference>
<feature type="domain" description="Laminin G" evidence="6">
    <location>
        <begin position="938"/>
        <end position="1116"/>
    </location>
</feature>
<dbReference type="CTD" id="8236235"/>
<dbReference type="InterPro" id="IPR001791">
    <property type="entry name" value="Laminin_G"/>
</dbReference>
<dbReference type="PROSITE" id="PS51465">
    <property type="entry name" value="KAZAL_2"/>
    <property type="match status" value="6"/>
</dbReference>
<feature type="domain" description="Kazal-like" evidence="9">
    <location>
        <begin position="282"/>
        <end position="328"/>
    </location>
</feature>
<dbReference type="InterPro" id="IPR050653">
    <property type="entry name" value="Prot_Inhib_GrowthFact_Antg"/>
</dbReference>
<dbReference type="SUPFAM" id="SSF49899">
    <property type="entry name" value="Concanavalin A-like lectins/glucanases"/>
    <property type="match status" value="3"/>
</dbReference>
<feature type="domain" description="Kazal-like" evidence="9">
    <location>
        <begin position="203"/>
        <end position="257"/>
    </location>
</feature>
<dbReference type="PROSITE" id="PS01248">
    <property type="entry name" value="EGF_LAM_1"/>
    <property type="match status" value="1"/>
</dbReference>
<evidence type="ECO:0000259" key="7">
    <source>
        <dbReference type="PROSITE" id="PS50026"/>
    </source>
</evidence>
<evidence type="ECO:0000256" key="5">
    <source>
        <dbReference type="SAM" id="SignalP"/>
    </source>
</evidence>
<dbReference type="InParanoid" id="E0VXE0"/>
<dbReference type="Gene3D" id="3.30.60.30">
    <property type="match status" value="7"/>
</dbReference>
<dbReference type="GO" id="GO:0048731">
    <property type="term" value="P:system development"/>
    <property type="evidence" value="ECO:0007669"/>
    <property type="project" value="UniProtKB-ARBA"/>
</dbReference>
<feature type="domain" description="Kazal-like" evidence="9">
    <location>
        <begin position="129"/>
        <end position="183"/>
    </location>
</feature>
<feature type="disulfide bond" evidence="3">
    <location>
        <begin position="1383"/>
        <end position="1393"/>
    </location>
</feature>
<dbReference type="SMART" id="SM00274">
    <property type="entry name" value="FOLN"/>
    <property type="match status" value="7"/>
</dbReference>
<dbReference type="Proteomes" id="UP000009046">
    <property type="component" value="Unassembled WGS sequence"/>
</dbReference>
<feature type="disulfide bond" evidence="4">
    <location>
        <begin position="673"/>
        <end position="690"/>
    </location>
</feature>
<feature type="disulfide bond" evidence="3">
    <location>
        <begin position="1144"/>
        <end position="1153"/>
    </location>
</feature>
<dbReference type="GO" id="GO:0009653">
    <property type="term" value="P:anatomical structure morphogenesis"/>
    <property type="evidence" value="ECO:0007669"/>
    <property type="project" value="UniProtKB-ARBA"/>
</dbReference>
<dbReference type="STRING" id="121224.E0VXE0"/>
<dbReference type="InterPro" id="IPR002350">
    <property type="entry name" value="Kazal_dom"/>
</dbReference>
<dbReference type="SMART" id="SM00180">
    <property type="entry name" value="EGF_Lam"/>
    <property type="match status" value="2"/>
</dbReference>
<evidence type="ECO:0000256" key="2">
    <source>
        <dbReference type="ARBA" id="ARBA00023157"/>
    </source>
</evidence>
<keyword evidence="5" id="KW-0732">Signal</keyword>
<dbReference type="InterPro" id="IPR036058">
    <property type="entry name" value="Kazal_dom_sf"/>
</dbReference>
<evidence type="ECO:0000259" key="8">
    <source>
        <dbReference type="PROSITE" id="PS50027"/>
    </source>
</evidence>
<dbReference type="Pfam" id="PF07648">
    <property type="entry name" value="Kazal_2"/>
    <property type="match status" value="7"/>
</dbReference>
<feature type="domain" description="Kazal-like" evidence="9">
    <location>
        <begin position="54"/>
        <end position="113"/>
    </location>
</feature>
<reference evidence="10" key="1">
    <citation type="submission" date="2007-04" db="EMBL/GenBank/DDBJ databases">
        <title>Annotation of Pediculus humanus corporis strain USDA.</title>
        <authorList>
            <person name="Kirkness E."/>
            <person name="Hannick L."/>
            <person name="Hass B."/>
            <person name="Bruggner R."/>
            <person name="Lawson D."/>
            <person name="Bidwell S."/>
            <person name="Joardar V."/>
            <person name="Caler E."/>
            <person name="Walenz B."/>
            <person name="Inman J."/>
            <person name="Schobel S."/>
            <person name="Galinsky K."/>
            <person name="Amedeo P."/>
            <person name="Strausberg R."/>
        </authorList>
    </citation>
    <scope>NUCLEOTIDE SEQUENCE</scope>
    <source>
        <strain evidence="10">USDA</strain>
    </source>
</reference>
<gene>
    <name evidence="11" type="primary">8236235</name>
    <name evidence="10" type="ORF">Phum_PHUM498630</name>
</gene>
<dbReference type="OrthoDB" id="88467at2759"/>
<dbReference type="CDD" id="cd00110">
    <property type="entry name" value="LamG"/>
    <property type="match status" value="3"/>
</dbReference>
<dbReference type="SUPFAM" id="SSF100895">
    <property type="entry name" value="Kazal-type serine protease inhibitors"/>
    <property type="match status" value="7"/>
</dbReference>
<dbReference type="Pfam" id="PF00053">
    <property type="entry name" value="EGF_laminin"/>
    <property type="match status" value="2"/>
</dbReference>
<dbReference type="FunFam" id="3.30.60.30:FF:000040">
    <property type="entry name" value="Agrin, putative"/>
    <property type="match status" value="1"/>
</dbReference>
<dbReference type="GO" id="GO:0048513">
    <property type="term" value="P:animal organ development"/>
    <property type="evidence" value="ECO:0007669"/>
    <property type="project" value="UniProtKB-ARBA"/>
</dbReference>
<accession>E0VXE0</accession>
<evidence type="ECO:0000259" key="9">
    <source>
        <dbReference type="PROSITE" id="PS51465"/>
    </source>
</evidence>
<feature type="domain" description="EGF-like" evidence="7">
    <location>
        <begin position="1156"/>
        <end position="1194"/>
    </location>
</feature>
<organism>
    <name type="scientific">Pediculus humanus subsp. corporis</name>
    <name type="common">Body louse</name>
    <dbReference type="NCBI Taxonomy" id="121224"/>
    <lineage>
        <taxon>Eukaryota</taxon>
        <taxon>Metazoa</taxon>
        <taxon>Ecdysozoa</taxon>
        <taxon>Arthropoda</taxon>
        <taxon>Hexapoda</taxon>
        <taxon>Insecta</taxon>
        <taxon>Pterygota</taxon>
        <taxon>Neoptera</taxon>
        <taxon>Paraneoptera</taxon>
        <taxon>Psocodea</taxon>
        <taxon>Troctomorpha</taxon>
        <taxon>Phthiraptera</taxon>
        <taxon>Anoplura</taxon>
        <taxon>Pediculidae</taxon>
        <taxon>Pediculus</taxon>
    </lineage>
</organism>
<dbReference type="InterPro" id="IPR000742">
    <property type="entry name" value="EGF"/>
</dbReference>
<dbReference type="InterPro" id="IPR013320">
    <property type="entry name" value="ConA-like_dom_sf"/>
</dbReference>
<dbReference type="InterPro" id="IPR003645">
    <property type="entry name" value="Fol_N"/>
</dbReference>
<evidence type="ECO:0000256" key="4">
    <source>
        <dbReference type="PROSITE-ProRule" id="PRU00460"/>
    </source>
</evidence>
<feature type="disulfide bond" evidence="4">
    <location>
        <begin position="692"/>
        <end position="701"/>
    </location>
</feature>
<evidence type="ECO:0000313" key="10">
    <source>
        <dbReference type="EMBL" id="EEB18046.1"/>
    </source>
</evidence>
<dbReference type="GO" id="GO:0030154">
    <property type="term" value="P:cell differentiation"/>
    <property type="evidence" value="ECO:0007669"/>
    <property type="project" value="UniProtKB-KW"/>
</dbReference>
<evidence type="ECO:0000256" key="3">
    <source>
        <dbReference type="PROSITE-ProRule" id="PRU00076"/>
    </source>
</evidence>
<dbReference type="SMART" id="SM00181">
    <property type="entry name" value="EGF"/>
    <property type="match status" value="8"/>
</dbReference>
<feature type="domain" description="EGF-like" evidence="7">
    <location>
        <begin position="1117"/>
        <end position="1154"/>
    </location>
</feature>
<dbReference type="EMBL" id="AAZO01006044">
    <property type="status" value="NOT_ANNOTATED_CDS"/>
    <property type="molecule type" value="Genomic_DNA"/>
</dbReference>
<dbReference type="GeneID" id="8236235"/>
<dbReference type="HOGENOM" id="CLU_001582_2_0_1"/>
<dbReference type="PRINTS" id="PR00011">
    <property type="entry name" value="EGFLAMININ"/>
</dbReference>
<dbReference type="PANTHER" id="PTHR10913">
    <property type="entry name" value="FOLLISTATIN-RELATED"/>
    <property type="match status" value="1"/>
</dbReference>
<dbReference type="FunFam" id="2.10.25.10:FF:000140">
    <property type="entry name" value="Transmembrane agrin"/>
    <property type="match status" value="1"/>
</dbReference>
<protein>
    <submittedName>
        <fullName evidence="10">Agrin, putative</fullName>
    </submittedName>
</protein>
<feature type="disulfide bond" evidence="3">
    <location>
        <begin position="1184"/>
        <end position="1193"/>
    </location>
</feature>
<name>E0VXE0_PEDHC</name>
<feature type="domain" description="Laminin EGF-like" evidence="8">
    <location>
        <begin position="671"/>
        <end position="723"/>
    </location>
</feature>
<dbReference type="PROSITE" id="PS50027">
    <property type="entry name" value="EGF_LAM_2"/>
    <property type="match status" value="1"/>
</dbReference>
<feature type="domain" description="EGF-like" evidence="7">
    <location>
        <begin position="1379"/>
        <end position="1414"/>
    </location>
</feature>
<feature type="domain" description="Kazal-like" evidence="9">
    <location>
        <begin position="344"/>
        <end position="400"/>
    </location>
</feature>
<feature type="domain" description="Laminin G" evidence="6">
    <location>
        <begin position="1203"/>
        <end position="1383"/>
    </location>
</feature>
<keyword evidence="4" id="KW-0424">Laminin EGF-like domain</keyword>
<keyword evidence="2 3" id="KW-1015">Disulfide bond</keyword>
<dbReference type="EnsemblMetazoa" id="PHUM498630-RA">
    <property type="protein sequence ID" value="PHUM498630-PA"/>
    <property type="gene ID" value="PHUM498630"/>
</dbReference>
<dbReference type="eggNOG" id="KOG3509">
    <property type="taxonomic scope" value="Eukaryota"/>
</dbReference>
<dbReference type="PROSITE" id="PS00022">
    <property type="entry name" value="EGF_1"/>
    <property type="match status" value="3"/>
</dbReference>
<evidence type="ECO:0000313" key="12">
    <source>
        <dbReference type="Proteomes" id="UP000009046"/>
    </source>
</evidence>
<sequence>MMMNEKKTRIIIIIIILLNISKIALSCYVFPTEQENPCKDKKCQYGARCVPSLDGKSSECKCPENCPNLGDHVGSRPVCGSDGLDYRDSCELKRSACLTNTEISIKYQGKCDPCDNIQCPEPEICQLDEDRQPECRCGESCSLEFTPVCGSDGKTYSNECSLRQESCRTRKNLRIIYRGKCSSGFNPCSSLKCINGEECVINKYGIARCECPTDCEPIVRPVCGNNSKTYDNECELRKSGCLSKTKLETSYAGICGGEGPCSGHFCTNGALCVERGGKPYCECPTCPSEFDPVCGSDGISYGNECKLRLEACQHRRDISVLYPGLCNGCENKRCEFYGICESDGFGETNCICPSNCPEGLQGLSVCGSDGKTYNSECDLRQHSCKTKQLISIAYKGDCDLCQGVKCKFGSRCVAGDCICPINCSYTDSSELVCASNMVTYANECEMQKASCEQPEHLPPLSVFFYGSCKEKFTLPTTTTSITPIRTNVIDTGDRDKLMRNKTYTISEREKEVCKDIHCDYEATCELGPDNFPRCTCKFDCENVVGGGKMVCASDLRIYPSLCVMKMEGCQRQEELRLRPLELCEGMEVKPCNGEPPLIDSVTNKEYDCGSGPSRQDCPSGSYCHHTKHFAKCCKKDLNTLFDNCSDSWYGCCLDGVTIAQGPDNTGCPSLCGCNRLGSFDDTCDEDTGQCNCRPGVGGLKCDRCEPGFWGLPKISEGQNGCQPCSCSQYGSVRDDCEQMTGRCVCKNGVQGQKCTICTDANKFLGPAGCVYGNYDTDNAQKNQNVEERSIKTEQILSDTGTEWPLKRSTSVKYTESESISSPLYKSTRHLKFPDHRYMYNGEDTSQLTSASLYHLSDTSHAVPWHTEGYNVGIYRPTPATITITALLGDLCEISADCGVPHSECIKGSCLCPDGYSETPNRQDCISDNFNPTPYHKAYEIPSFDGRSYLQLKRLKAYNKLTVEIEFKSYANDGILLYSQQKPDGTGDFLSLAIVNGYVEFRYNLGNGAVVISSLEKIELKRFHKITAKRYHRDGILKLDDYEDVAGQSQGTLKSLDLVEHAYVGYVPTNHSRVYENIGTNRGLTGCIRKLKIGRHIVEMNEERDQLVEKIVGVMECGENPCSNLPCNNSGTCFAIDSEKYVCNCREDYTGQHCETWLNPCLSEPCGFGSSCDPHLSQGGFTCHCSPGRKGTFCELLDTKNLIIKPAEFNGDSYVELSKLENVGRSFSLELWILAKAPDGMLVYNGQLLNGKGDFICVYLYRGFVVFQFDLGSGPANITSSQVISVGTWHSIKVSRQDRDGFLQVDDGIVTTGSSGPPLNELNLELPLYVGGVPLGYEVSKEIKASAGFIGGIQRLVVNHNSWDDLSNSTFKSYNVKQYSGVPCNQTCHNGGSCLPYLNTFVCLCPVNFNGNLCELGMDTSNRLTSVVSKTREDNPIRLSPGNYLEFLNKVYKKRKEEHVNNYKMVIKTNSRNGILLWLGKKKSAKMDFICIGLINGFPQFSFKLGKQNETIHIGSKVFVSDGKWHTITVHRRKKRGYIQTDDEIPVKKISNSSTSILTTNGKLYIGGAPILPSGLPNEYYEGFSGCLESVTIDRKSLDLISNQKNLEFCQENEV</sequence>
<feature type="disulfide bond" evidence="4">
    <location>
        <begin position="671"/>
        <end position="683"/>
    </location>
</feature>
<feature type="disulfide bond" evidence="3">
    <location>
        <begin position="1404"/>
        <end position="1413"/>
    </location>
</feature>
<dbReference type="Gene3D" id="2.10.25.10">
    <property type="entry name" value="Laminin"/>
    <property type="match status" value="5"/>
</dbReference>
<evidence type="ECO:0000313" key="11">
    <source>
        <dbReference type="EnsemblMetazoa" id="PHUM498630-PA"/>
    </source>
</evidence>
<dbReference type="GO" id="GO:0005509">
    <property type="term" value="F:calcium ion binding"/>
    <property type="evidence" value="ECO:0007669"/>
    <property type="project" value="InterPro"/>
</dbReference>